<keyword evidence="6 10" id="KW-0472">Membrane</keyword>
<dbReference type="PROSITE" id="PS50262">
    <property type="entry name" value="G_PROTEIN_RECEP_F1_2"/>
    <property type="match status" value="1"/>
</dbReference>
<keyword evidence="2" id="KW-1003">Cell membrane</keyword>
<comment type="subcellular location">
    <subcellularLocation>
        <location evidence="1">Cell membrane</location>
        <topology evidence="1">Multi-pass membrane protein</topology>
    </subcellularLocation>
</comment>
<dbReference type="InterPro" id="IPR017452">
    <property type="entry name" value="GPCR_Rhodpsn_7TM"/>
</dbReference>
<evidence type="ECO:0000259" key="11">
    <source>
        <dbReference type="PROSITE" id="PS50262"/>
    </source>
</evidence>
<dbReference type="Pfam" id="PF00001">
    <property type="entry name" value="7tm_1"/>
    <property type="match status" value="1"/>
</dbReference>
<keyword evidence="13" id="KW-1185">Reference proteome</keyword>
<organism evidence="12 13">
    <name type="scientific">Steinernema hermaphroditum</name>
    <dbReference type="NCBI Taxonomy" id="289476"/>
    <lineage>
        <taxon>Eukaryota</taxon>
        <taxon>Metazoa</taxon>
        <taxon>Ecdysozoa</taxon>
        <taxon>Nematoda</taxon>
        <taxon>Chromadorea</taxon>
        <taxon>Rhabditida</taxon>
        <taxon>Tylenchina</taxon>
        <taxon>Panagrolaimomorpha</taxon>
        <taxon>Strongyloidoidea</taxon>
        <taxon>Steinernematidae</taxon>
        <taxon>Steinernema</taxon>
    </lineage>
</organism>
<feature type="transmembrane region" description="Helical" evidence="10">
    <location>
        <begin position="12"/>
        <end position="30"/>
    </location>
</feature>
<dbReference type="Proteomes" id="UP001175271">
    <property type="component" value="Unassembled WGS sequence"/>
</dbReference>
<protein>
    <recommendedName>
        <fullName evidence="11">G-protein coupled receptors family 1 profile domain-containing protein</fullName>
    </recommendedName>
</protein>
<feature type="transmembrane region" description="Helical" evidence="10">
    <location>
        <begin position="230"/>
        <end position="250"/>
    </location>
</feature>
<dbReference type="SUPFAM" id="SSF81321">
    <property type="entry name" value="Family A G protein-coupled receptor-like"/>
    <property type="match status" value="1"/>
</dbReference>
<dbReference type="GO" id="GO:0005886">
    <property type="term" value="C:plasma membrane"/>
    <property type="evidence" value="ECO:0007669"/>
    <property type="project" value="UniProtKB-SubCell"/>
</dbReference>
<proteinExistence type="predicted"/>
<dbReference type="CDD" id="cd00637">
    <property type="entry name" value="7tm_classA_rhodopsin-like"/>
    <property type="match status" value="1"/>
</dbReference>
<dbReference type="EMBL" id="JAUCMV010000004">
    <property type="protein sequence ID" value="KAK0401103.1"/>
    <property type="molecule type" value="Genomic_DNA"/>
</dbReference>
<feature type="transmembrane region" description="Helical" evidence="10">
    <location>
        <begin position="126"/>
        <end position="147"/>
    </location>
</feature>
<feature type="domain" description="G-protein coupled receptors family 1 profile" evidence="11">
    <location>
        <begin position="22"/>
        <end position="279"/>
    </location>
</feature>
<evidence type="ECO:0000256" key="4">
    <source>
        <dbReference type="ARBA" id="ARBA00022989"/>
    </source>
</evidence>
<gene>
    <name evidence="12" type="ORF">QR680_015594</name>
</gene>
<evidence type="ECO:0000256" key="10">
    <source>
        <dbReference type="SAM" id="Phobius"/>
    </source>
</evidence>
<keyword evidence="3 10" id="KW-0812">Transmembrane</keyword>
<dbReference type="PANTHER" id="PTHR24246:SF27">
    <property type="entry name" value="ADENOSINE RECEPTOR, ISOFORM A"/>
    <property type="match status" value="1"/>
</dbReference>
<keyword evidence="8" id="KW-0325">Glycoprotein</keyword>
<feature type="transmembrane region" description="Helical" evidence="10">
    <location>
        <begin position="42"/>
        <end position="67"/>
    </location>
</feature>
<keyword evidence="4 10" id="KW-1133">Transmembrane helix</keyword>
<comment type="caution">
    <text evidence="12">The sequence shown here is derived from an EMBL/GenBank/DDBJ whole genome shotgun (WGS) entry which is preliminary data.</text>
</comment>
<dbReference type="PANTHER" id="PTHR24246">
    <property type="entry name" value="OLFACTORY RECEPTOR AND ADENOSINE RECEPTOR"/>
    <property type="match status" value="1"/>
</dbReference>
<keyword evidence="7" id="KW-0675">Receptor</keyword>
<dbReference type="PROSITE" id="PS00237">
    <property type="entry name" value="G_PROTEIN_RECEP_F1_1"/>
    <property type="match status" value="1"/>
</dbReference>
<reference evidence="12" key="1">
    <citation type="submission" date="2023-06" db="EMBL/GenBank/DDBJ databases">
        <title>Genomic analysis of the entomopathogenic nematode Steinernema hermaphroditum.</title>
        <authorList>
            <person name="Schwarz E.M."/>
            <person name="Heppert J.K."/>
            <person name="Baniya A."/>
            <person name="Schwartz H.T."/>
            <person name="Tan C.-H."/>
            <person name="Antoshechkin I."/>
            <person name="Sternberg P.W."/>
            <person name="Goodrich-Blair H."/>
            <person name="Dillman A.R."/>
        </authorList>
    </citation>
    <scope>NUCLEOTIDE SEQUENCE</scope>
    <source>
        <strain evidence="12">PS9179</strain>
        <tissue evidence="12">Whole animal</tissue>
    </source>
</reference>
<evidence type="ECO:0000256" key="2">
    <source>
        <dbReference type="ARBA" id="ARBA00022475"/>
    </source>
</evidence>
<evidence type="ECO:0000256" key="7">
    <source>
        <dbReference type="ARBA" id="ARBA00023170"/>
    </source>
</evidence>
<dbReference type="Gene3D" id="1.20.1070.10">
    <property type="entry name" value="Rhodopsin 7-helix transmembrane proteins"/>
    <property type="match status" value="1"/>
</dbReference>
<evidence type="ECO:0000256" key="6">
    <source>
        <dbReference type="ARBA" id="ARBA00023136"/>
    </source>
</evidence>
<evidence type="ECO:0000256" key="5">
    <source>
        <dbReference type="ARBA" id="ARBA00023040"/>
    </source>
</evidence>
<accession>A0AA39LL12</accession>
<evidence type="ECO:0000313" key="12">
    <source>
        <dbReference type="EMBL" id="KAK0401103.1"/>
    </source>
</evidence>
<evidence type="ECO:0000256" key="8">
    <source>
        <dbReference type="ARBA" id="ARBA00023180"/>
    </source>
</evidence>
<name>A0AA39LL12_9BILA</name>
<feature type="transmembrane region" description="Helical" evidence="10">
    <location>
        <begin position="87"/>
        <end position="105"/>
    </location>
</feature>
<keyword evidence="5" id="KW-0297">G-protein coupled receptor</keyword>
<sequence length="336" mass="37987">MDFQYYMNTYGYTTLGILLIACNLPVLVVVSYSRNMRTQYGVLIISLFNGFLSGIGTIGFGIFQFVVYGTEQNRVSVTVLQCLYNPITVFLLWVFPMSGLGLLLMSIDRFLVIRYPLSYFHYNAKAVLLLNAVALAVNFGIVFGVTYDTLSSPLSKSLINITCNQKEVLSQQMYIAMAVVRIAFAFLAIVVMLYVLVLFVRHSRTKTKQAFGDETLKRFKNRQMNFTKTMLISCAVTVVVFILPSIYSIIGSLLGMRGIITVWVRFVNFFNSFNIPILVLYRQRDIRCKLAKIANCMLMRDVISTPVTEHSNAHGANVAHIQLSERGRSRLENTNS</sequence>
<evidence type="ECO:0000313" key="13">
    <source>
        <dbReference type="Proteomes" id="UP001175271"/>
    </source>
</evidence>
<feature type="transmembrane region" description="Helical" evidence="10">
    <location>
        <begin position="174"/>
        <end position="200"/>
    </location>
</feature>
<dbReference type="InterPro" id="IPR000276">
    <property type="entry name" value="GPCR_Rhodpsn"/>
</dbReference>
<dbReference type="AlphaFoldDB" id="A0AA39LL12"/>
<keyword evidence="9" id="KW-0807">Transducer</keyword>
<evidence type="ECO:0000256" key="9">
    <source>
        <dbReference type="ARBA" id="ARBA00023224"/>
    </source>
</evidence>
<evidence type="ECO:0000256" key="3">
    <source>
        <dbReference type="ARBA" id="ARBA00022692"/>
    </source>
</evidence>
<evidence type="ECO:0000256" key="1">
    <source>
        <dbReference type="ARBA" id="ARBA00004651"/>
    </source>
</evidence>
<dbReference type="GO" id="GO:0004930">
    <property type="term" value="F:G protein-coupled receptor activity"/>
    <property type="evidence" value="ECO:0007669"/>
    <property type="project" value="UniProtKB-KW"/>
</dbReference>
<feature type="transmembrane region" description="Helical" evidence="10">
    <location>
        <begin position="262"/>
        <end position="281"/>
    </location>
</feature>